<dbReference type="PROSITE" id="PS51257">
    <property type="entry name" value="PROKAR_LIPOPROTEIN"/>
    <property type="match status" value="1"/>
</dbReference>
<gene>
    <name evidence="2" type="ORF">F9Y85_24200</name>
    <name evidence="3" type="ORF">R5H13_00585</name>
</gene>
<dbReference type="AlphaFoldDB" id="A0A8I2KPX4"/>
<evidence type="ECO:0000313" key="5">
    <source>
        <dbReference type="Proteomes" id="UP001304419"/>
    </source>
</evidence>
<evidence type="ECO:0008006" key="6">
    <source>
        <dbReference type="Google" id="ProtNLM"/>
    </source>
</evidence>
<evidence type="ECO:0000313" key="4">
    <source>
        <dbReference type="Proteomes" id="UP000646877"/>
    </source>
</evidence>
<sequence>MSKMLVKLYSIFFMFTLTACAPSTVHLHSYKVPDAKKNEIVMALKATGFKVLISERKPPLLALGSFIIYPKDNGDNDDLVKILNIINEKGYSTGLIAKNRVRNHEYWDSNNIGLYLVETDGLMSMQEQLAAEFAVDISEVEFTSTNCSKLYRLTFDKGGNARVNKIPLLWSRNGDTLSISQQGNRQKFTYSNKYERNGVARELVMQLEPYENSELENIEYLNCKYQSRTPLIE</sequence>
<feature type="chain" id="PRO_5044460698" description="Lipoprotein" evidence="1">
    <location>
        <begin position="20"/>
        <end position="233"/>
    </location>
</feature>
<keyword evidence="1" id="KW-0732">Signal</keyword>
<reference evidence="3 5" key="2">
    <citation type="submission" date="2023-10" db="EMBL/GenBank/DDBJ databases">
        <title>To unveil natural product biosynthetic capacity in Pseudoalteromonas.</title>
        <authorList>
            <person name="Wang J."/>
        </authorList>
    </citation>
    <scope>NUCLEOTIDE SEQUENCE [LARGE SCALE GENOMIC DNA]</scope>
    <source>
        <strain evidence="3 5">DSM 15914</strain>
    </source>
</reference>
<evidence type="ECO:0000313" key="2">
    <source>
        <dbReference type="EMBL" id="NLR24351.1"/>
    </source>
</evidence>
<feature type="signal peptide" evidence="1">
    <location>
        <begin position="1"/>
        <end position="19"/>
    </location>
</feature>
<organism evidence="2 4">
    <name type="scientific">Pseudoalteromonas maricaloris</name>
    <dbReference type="NCBI Taxonomy" id="184924"/>
    <lineage>
        <taxon>Bacteria</taxon>
        <taxon>Pseudomonadati</taxon>
        <taxon>Pseudomonadota</taxon>
        <taxon>Gammaproteobacteria</taxon>
        <taxon>Alteromonadales</taxon>
        <taxon>Pseudoalteromonadaceae</taxon>
        <taxon>Pseudoalteromonas</taxon>
    </lineage>
</organism>
<dbReference type="Proteomes" id="UP001304419">
    <property type="component" value="Chromosome 1"/>
</dbReference>
<dbReference type="RefSeq" id="WP_130125697.1">
    <property type="nucleotide sequence ID" value="NZ_CBCSDF010000032.1"/>
</dbReference>
<reference evidence="2" key="1">
    <citation type="submission" date="2019-10" db="EMBL/GenBank/DDBJ databases">
        <authorList>
            <person name="Paulsen S."/>
        </authorList>
    </citation>
    <scope>NUCLEOTIDE SEQUENCE</scope>
    <source>
        <strain evidence="2">LMG 19692</strain>
    </source>
</reference>
<evidence type="ECO:0000313" key="3">
    <source>
        <dbReference type="EMBL" id="WOX28812.1"/>
    </source>
</evidence>
<name>A0A8I2KPX4_9GAMM</name>
<dbReference type="EMBL" id="CP137578">
    <property type="protein sequence ID" value="WOX28812.1"/>
    <property type="molecule type" value="Genomic_DNA"/>
</dbReference>
<protein>
    <recommendedName>
        <fullName evidence="6">Lipoprotein</fullName>
    </recommendedName>
</protein>
<keyword evidence="5" id="KW-1185">Reference proteome</keyword>
<accession>A0A8I2KPX4</accession>
<dbReference type="Proteomes" id="UP000646877">
    <property type="component" value="Unassembled WGS sequence"/>
</dbReference>
<dbReference type="EMBL" id="WEIA01000031">
    <property type="protein sequence ID" value="NLR24351.1"/>
    <property type="molecule type" value="Genomic_DNA"/>
</dbReference>
<evidence type="ECO:0000256" key="1">
    <source>
        <dbReference type="SAM" id="SignalP"/>
    </source>
</evidence>
<proteinExistence type="predicted"/>